<evidence type="ECO:0000256" key="1">
    <source>
        <dbReference type="ARBA" id="ARBA00000971"/>
    </source>
</evidence>
<evidence type="ECO:0000256" key="5">
    <source>
        <dbReference type="ARBA" id="ARBA00023110"/>
    </source>
</evidence>
<dbReference type="Pfam" id="PF00254">
    <property type="entry name" value="FKBP_C"/>
    <property type="match status" value="1"/>
</dbReference>
<gene>
    <name evidence="10" type="primary">FPR3</name>
    <name evidence="10" type="ORF">SCUCBS95973_003875</name>
</gene>
<evidence type="ECO:0000256" key="2">
    <source>
        <dbReference type="ARBA" id="ARBA00002221"/>
    </source>
</evidence>
<keyword evidence="11" id="KW-1185">Reference proteome</keyword>
<dbReference type="Gene3D" id="2.60.120.340">
    <property type="entry name" value="Nucleoplasmin core domain"/>
    <property type="match status" value="1"/>
</dbReference>
<dbReference type="InterPro" id="IPR023566">
    <property type="entry name" value="PPIase_Fpr3/Fpr4-like"/>
</dbReference>
<comment type="caution">
    <text evidence="10">The sequence shown here is derived from an EMBL/GenBank/DDBJ whole genome shotgun (WGS) entry which is preliminary data.</text>
</comment>
<reference evidence="10 11" key="1">
    <citation type="submission" date="2024-01" db="EMBL/GenBank/DDBJ databases">
        <authorList>
            <person name="Allen C."/>
            <person name="Tagirdzhanova G."/>
        </authorList>
    </citation>
    <scope>NUCLEOTIDE SEQUENCE [LARGE SCALE GENOMIC DNA]</scope>
</reference>
<keyword evidence="6 7" id="KW-0413">Isomerase</keyword>
<dbReference type="PANTHER" id="PTHR43811:SF19">
    <property type="entry name" value="39 KDA FK506-BINDING NUCLEAR PROTEIN"/>
    <property type="match status" value="1"/>
</dbReference>
<comment type="similarity">
    <text evidence="3">Belongs to the FKBP-type PPIase family. FKBP3/4 subfamily.</text>
</comment>
<feature type="compositionally biased region" description="Acidic residues" evidence="8">
    <location>
        <begin position="67"/>
        <end position="81"/>
    </location>
</feature>
<feature type="compositionally biased region" description="Basic residues" evidence="8">
    <location>
        <begin position="148"/>
        <end position="163"/>
    </location>
</feature>
<dbReference type="InterPro" id="IPR046357">
    <property type="entry name" value="PPIase_dom_sf"/>
</dbReference>
<feature type="compositionally biased region" description="Acidic residues" evidence="8">
    <location>
        <begin position="170"/>
        <end position="198"/>
    </location>
</feature>
<evidence type="ECO:0000256" key="3">
    <source>
        <dbReference type="ARBA" id="ARBA00007838"/>
    </source>
</evidence>
<dbReference type="PROSITE" id="PS50059">
    <property type="entry name" value="FKBP_PPIASE"/>
    <property type="match status" value="1"/>
</dbReference>
<dbReference type="Proteomes" id="UP001642405">
    <property type="component" value="Unassembled WGS sequence"/>
</dbReference>
<feature type="compositionally biased region" description="Basic and acidic residues" evidence="8">
    <location>
        <begin position="383"/>
        <end position="393"/>
    </location>
</feature>
<proteinExistence type="inferred from homology"/>
<feature type="domain" description="PPIase FKBP-type" evidence="9">
    <location>
        <begin position="421"/>
        <end position="507"/>
    </location>
</feature>
<evidence type="ECO:0000313" key="10">
    <source>
        <dbReference type="EMBL" id="CAK7219616.1"/>
    </source>
</evidence>
<dbReference type="PIRSF" id="PIRSF001473">
    <property type="entry name" value="FK506-bp_FPR3"/>
    <property type="match status" value="1"/>
</dbReference>
<evidence type="ECO:0000256" key="8">
    <source>
        <dbReference type="SAM" id="MobiDB-lite"/>
    </source>
</evidence>
<dbReference type="InterPro" id="IPR041232">
    <property type="entry name" value="NPL"/>
</dbReference>
<evidence type="ECO:0000259" key="9">
    <source>
        <dbReference type="PROSITE" id="PS50059"/>
    </source>
</evidence>
<dbReference type="EC" id="5.2.1.8" evidence="7"/>
<dbReference type="Pfam" id="PF17800">
    <property type="entry name" value="NPL"/>
    <property type="match status" value="1"/>
</dbReference>
<organism evidence="10 11">
    <name type="scientific">Sporothrix curviconia</name>
    <dbReference type="NCBI Taxonomy" id="1260050"/>
    <lineage>
        <taxon>Eukaryota</taxon>
        <taxon>Fungi</taxon>
        <taxon>Dikarya</taxon>
        <taxon>Ascomycota</taxon>
        <taxon>Pezizomycotina</taxon>
        <taxon>Sordariomycetes</taxon>
        <taxon>Sordariomycetidae</taxon>
        <taxon>Ophiostomatales</taxon>
        <taxon>Ophiostomataceae</taxon>
        <taxon>Sporothrix</taxon>
    </lineage>
</organism>
<dbReference type="GO" id="GO:0003755">
    <property type="term" value="F:peptidyl-prolyl cis-trans isomerase activity"/>
    <property type="evidence" value="ECO:0007669"/>
    <property type="project" value="UniProtKB-EC"/>
</dbReference>
<keyword evidence="5 7" id="KW-0697">Rotamase</keyword>
<dbReference type="Gene3D" id="3.10.50.40">
    <property type="match status" value="1"/>
</dbReference>
<feature type="region of interest" description="Disordered" evidence="8">
    <location>
        <begin position="35"/>
        <end position="200"/>
    </location>
</feature>
<protein>
    <recommendedName>
        <fullName evidence="7">peptidylprolyl isomerase</fullName>
        <ecNumber evidence="7">5.2.1.8</ecNumber>
    </recommendedName>
</protein>
<sequence length="507" mass="55234">MSEQGVFGLQVPPGGVLIPVNQDFPATIHISMAALDPTAEPEADEQGKVPTVGRSTLRLVRRPIQFGDDDDESDEDDEDNEYLQSLLAGSDSEDDDEPNGGPSDPSKARRKQDLRALLAAAAEEEEEEDDDEEDEEMADVAALMSAASKKKGKAEKASGKGKGKAPATKEDDEEEEEDDDDEDEDDEDEDEDDDDLILEDFVVCTLDTDKNYQQTLELSIDPSEEVFFCVSGSHTVHLTGNYFIEDDEEDSDEEDSDDDDYDLPPDIDLEELDSDEDDELDELDEIANRIEEIDSDEEVPQLTDAKKAKGKKRPAEDAEPSLDDLIAKSATSVDETKLSKKQAKKLKNNQGDAVAAQEDKDKKRVQFAKTLEQGPTGSAAKEAAAKEAPKDAGKGKLGVKVVQGVTIDDRKLGSGRVVKNGDRVGMRYIGKLENGKVFDSNKKGAPFSFRVGKGEVIRGWDIGIAGMSIGGERRLTIPASLAYGSKKLDGIPANSTLIFDVKLLEIK</sequence>
<feature type="compositionally biased region" description="Acidic residues" evidence="8">
    <location>
        <begin position="122"/>
        <end position="138"/>
    </location>
</feature>
<accession>A0ABP0BJH2</accession>
<comment type="function">
    <text evidence="2">PPIase that acts as a histone chaperone. Histone proline isomerase that increases the rate of cis-trans isomerization at prolines on the histone H3 N-terminal tail. Proline isomerization influences H3 methylation thereby regulating gene expression.</text>
</comment>
<evidence type="ECO:0000313" key="11">
    <source>
        <dbReference type="Proteomes" id="UP001642405"/>
    </source>
</evidence>
<dbReference type="SUPFAM" id="SSF54534">
    <property type="entry name" value="FKBP-like"/>
    <property type="match status" value="1"/>
</dbReference>
<evidence type="ECO:0000256" key="4">
    <source>
        <dbReference type="ARBA" id="ARBA00011865"/>
    </source>
</evidence>
<name>A0ABP0BJH2_9PEZI</name>
<dbReference type="EMBL" id="CAWUHB010000018">
    <property type="protein sequence ID" value="CAK7219616.1"/>
    <property type="molecule type" value="Genomic_DNA"/>
</dbReference>
<comment type="catalytic activity">
    <reaction evidence="1 7">
        <text>[protein]-peptidylproline (omega=180) = [protein]-peptidylproline (omega=0)</text>
        <dbReference type="Rhea" id="RHEA:16237"/>
        <dbReference type="Rhea" id="RHEA-COMP:10747"/>
        <dbReference type="Rhea" id="RHEA-COMP:10748"/>
        <dbReference type="ChEBI" id="CHEBI:83833"/>
        <dbReference type="ChEBI" id="CHEBI:83834"/>
        <dbReference type="EC" id="5.2.1.8"/>
    </reaction>
</comment>
<dbReference type="PANTHER" id="PTHR43811">
    <property type="entry name" value="FKBP-TYPE PEPTIDYL-PROLYL CIS-TRANS ISOMERASE FKPA"/>
    <property type="match status" value="1"/>
</dbReference>
<comment type="subunit">
    <text evidence="4">Binds to histones H3 and H4.</text>
</comment>
<feature type="compositionally biased region" description="Acidic residues" evidence="8">
    <location>
        <begin position="244"/>
        <end position="285"/>
    </location>
</feature>
<evidence type="ECO:0000256" key="6">
    <source>
        <dbReference type="ARBA" id="ARBA00023235"/>
    </source>
</evidence>
<evidence type="ECO:0000256" key="7">
    <source>
        <dbReference type="PROSITE-ProRule" id="PRU00277"/>
    </source>
</evidence>
<feature type="region of interest" description="Disordered" evidence="8">
    <location>
        <begin position="238"/>
        <end position="393"/>
    </location>
</feature>
<dbReference type="InterPro" id="IPR001179">
    <property type="entry name" value="PPIase_FKBP_dom"/>
</dbReference>